<accession>A0A2K9MCG5</accession>
<dbReference type="KEGG" id="paru:CYR75_02515"/>
<protein>
    <submittedName>
        <fullName evidence="1">Uncharacterized protein</fullName>
    </submittedName>
</protein>
<dbReference type="AlphaFoldDB" id="A0A2K9MCG5"/>
<proteinExistence type="predicted"/>
<dbReference type="OrthoDB" id="9824982at2"/>
<evidence type="ECO:0000313" key="2">
    <source>
        <dbReference type="Proteomes" id="UP000234882"/>
    </source>
</evidence>
<dbReference type="EMBL" id="CP025583">
    <property type="protein sequence ID" value="AUM73314.1"/>
    <property type="molecule type" value="Genomic_DNA"/>
</dbReference>
<sequence>MTEDQFSASQIGEILADALEVSTEARNNLQHRVRYLAKKNYLKEGRKIDQRGTLQFPKSEVYRAAILCEFLNLSMDMKIAIGVLERAERFNPIGELPESARIKDGGGYTFHGGLSDAVRGIAFGEKWKLILTLQRSGYESDAGIAARYVSPKESSVNVDRLFGRAAAATIVAIDLTALFEKIVPVVGKF</sequence>
<organism evidence="1 2">
    <name type="scientific">Paracoccus jeotgali</name>
    <dbReference type="NCBI Taxonomy" id="2065379"/>
    <lineage>
        <taxon>Bacteria</taxon>
        <taxon>Pseudomonadati</taxon>
        <taxon>Pseudomonadota</taxon>
        <taxon>Alphaproteobacteria</taxon>
        <taxon>Rhodobacterales</taxon>
        <taxon>Paracoccaceae</taxon>
        <taxon>Paracoccus</taxon>
    </lineage>
</organism>
<reference evidence="2" key="1">
    <citation type="submission" date="2017-12" db="EMBL/GenBank/DDBJ databases">
        <title>Genomic analysis of Paracoccus sp. CBA4604.</title>
        <authorList>
            <person name="Roh S.W."/>
            <person name="Kim J.Y."/>
            <person name="Kim J.S."/>
        </authorList>
    </citation>
    <scope>NUCLEOTIDE SEQUENCE [LARGE SCALE GENOMIC DNA]</scope>
    <source>
        <strain evidence="2">CBA4604</strain>
    </source>
</reference>
<gene>
    <name evidence="1" type="ORF">CYR75_02515</name>
</gene>
<evidence type="ECO:0000313" key="1">
    <source>
        <dbReference type="EMBL" id="AUM73314.1"/>
    </source>
</evidence>
<dbReference type="RefSeq" id="WP_101498698.1">
    <property type="nucleotide sequence ID" value="NZ_CP025583.1"/>
</dbReference>
<keyword evidence="2" id="KW-1185">Reference proteome</keyword>
<dbReference type="Proteomes" id="UP000234882">
    <property type="component" value="Chromosome"/>
</dbReference>
<name>A0A2K9MCG5_9RHOB</name>